<feature type="transmembrane region" description="Helical" evidence="1">
    <location>
        <begin position="98"/>
        <end position="119"/>
    </location>
</feature>
<gene>
    <name evidence="2" type="ORF">Phpb_01569</name>
</gene>
<keyword evidence="1" id="KW-0812">Transmembrane</keyword>
<name>A0A1B8YJQ3_9GAMM</name>
<sequence>MMSEQSEIRVPAGTTQRLSVRLKQNFRRGLIVTLMMGGMLLVAAVGLAYPSQFNALQHWMYTTRYGWLAWRLVMYSVIACFMWQLWRSPLPLTQKAALKRIALISLGLVGCCEYALFFVSGEPS</sequence>
<dbReference type="Proteomes" id="UP000092665">
    <property type="component" value="Unassembled WGS sequence"/>
</dbReference>
<feature type="transmembrane region" description="Helical" evidence="1">
    <location>
        <begin position="29"/>
        <end position="48"/>
    </location>
</feature>
<reference evidence="3" key="1">
    <citation type="submission" date="2015-11" db="EMBL/GenBank/DDBJ databases">
        <authorList>
            <person name="Tobias N.J."/>
            <person name="Mishra B."/>
            <person name="Gupta D.K."/>
            <person name="Thines M."/>
            <person name="Stinear T.P."/>
            <person name="Bode H.B."/>
        </authorList>
    </citation>
    <scope>NUCLEOTIDE SEQUENCE [LARGE SCALE GENOMIC DNA]</scope>
    <source>
        <strain evidence="3">PB45.5</strain>
    </source>
</reference>
<dbReference type="AlphaFoldDB" id="A0A1B8YJQ3"/>
<evidence type="ECO:0000313" key="2">
    <source>
        <dbReference type="EMBL" id="OCA55353.1"/>
    </source>
</evidence>
<accession>A0A1B8YJQ3</accession>
<dbReference type="PATRIC" id="fig|29488.15.peg.1714"/>
<evidence type="ECO:0000313" key="3">
    <source>
        <dbReference type="Proteomes" id="UP000092665"/>
    </source>
</evidence>
<keyword evidence="1" id="KW-1133">Transmembrane helix</keyword>
<feature type="transmembrane region" description="Helical" evidence="1">
    <location>
        <begin position="68"/>
        <end position="86"/>
    </location>
</feature>
<keyword evidence="1" id="KW-0472">Membrane</keyword>
<proteinExistence type="predicted"/>
<organism evidence="2 3">
    <name type="scientific">Photorhabdus namnaonensis</name>
    <dbReference type="NCBI Taxonomy" id="1851568"/>
    <lineage>
        <taxon>Bacteria</taxon>
        <taxon>Pseudomonadati</taxon>
        <taxon>Pseudomonadota</taxon>
        <taxon>Gammaproteobacteria</taxon>
        <taxon>Enterobacterales</taxon>
        <taxon>Morganellaceae</taxon>
        <taxon>Photorhabdus</taxon>
    </lineage>
</organism>
<protein>
    <submittedName>
        <fullName evidence="2">Uncharacterized protein</fullName>
    </submittedName>
</protein>
<evidence type="ECO:0000256" key="1">
    <source>
        <dbReference type="SAM" id="Phobius"/>
    </source>
</evidence>
<keyword evidence="3" id="KW-1185">Reference proteome</keyword>
<dbReference type="EMBL" id="LOIC01000038">
    <property type="protein sequence ID" value="OCA55353.1"/>
    <property type="molecule type" value="Genomic_DNA"/>
</dbReference>
<comment type="caution">
    <text evidence="2">The sequence shown here is derived from an EMBL/GenBank/DDBJ whole genome shotgun (WGS) entry which is preliminary data.</text>
</comment>